<accession>A0A1H1J7Y7</accession>
<evidence type="ECO:0000313" key="2">
    <source>
        <dbReference type="Proteomes" id="UP000199365"/>
    </source>
</evidence>
<protein>
    <submittedName>
        <fullName evidence="1">Uncharacterized protein</fullName>
    </submittedName>
</protein>
<dbReference type="STRING" id="157910.SAMN05445850_4309"/>
<sequence length="34" mass="3724">MACAVRMTLGRGQCARCILQLKLRYIEPGQESGA</sequence>
<dbReference type="Proteomes" id="UP000199365">
    <property type="component" value="Unassembled WGS sequence"/>
</dbReference>
<dbReference type="EMBL" id="FNKX01000002">
    <property type="protein sequence ID" value="SDR45900.1"/>
    <property type="molecule type" value="Genomic_DNA"/>
</dbReference>
<gene>
    <name evidence="1" type="ORF">SAMN05445850_4309</name>
</gene>
<proteinExistence type="predicted"/>
<dbReference type="AlphaFoldDB" id="A0A1H1J7Y7"/>
<name>A0A1H1J7Y7_9BURK</name>
<evidence type="ECO:0000313" key="1">
    <source>
        <dbReference type="EMBL" id="SDR45900.1"/>
    </source>
</evidence>
<organism evidence="1 2">
    <name type="scientific">Paraburkholderia tuberum</name>
    <dbReference type="NCBI Taxonomy" id="157910"/>
    <lineage>
        <taxon>Bacteria</taxon>
        <taxon>Pseudomonadati</taxon>
        <taxon>Pseudomonadota</taxon>
        <taxon>Betaproteobacteria</taxon>
        <taxon>Burkholderiales</taxon>
        <taxon>Burkholderiaceae</taxon>
        <taxon>Paraburkholderia</taxon>
    </lineage>
</organism>
<keyword evidence="2" id="KW-1185">Reference proteome</keyword>
<reference evidence="2" key="1">
    <citation type="submission" date="2016-10" db="EMBL/GenBank/DDBJ databases">
        <authorList>
            <person name="Varghese N."/>
            <person name="Submissions S."/>
        </authorList>
    </citation>
    <scope>NUCLEOTIDE SEQUENCE [LARGE SCALE GENOMIC DNA]</scope>
    <source>
        <strain evidence="2">DUS833</strain>
    </source>
</reference>